<evidence type="ECO:0000313" key="2">
    <source>
        <dbReference type="Proteomes" id="UP001162501"/>
    </source>
</evidence>
<proteinExistence type="predicted"/>
<organism evidence="1 2">
    <name type="scientific">Rangifer tarandus platyrhynchus</name>
    <name type="common">Svalbard reindeer</name>
    <dbReference type="NCBI Taxonomy" id="3082113"/>
    <lineage>
        <taxon>Eukaryota</taxon>
        <taxon>Metazoa</taxon>
        <taxon>Chordata</taxon>
        <taxon>Craniata</taxon>
        <taxon>Vertebrata</taxon>
        <taxon>Euteleostomi</taxon>
        <taxon>Mammalia</taxon>
        <taxon>Eutheria</taxon>
        <taxon>Laurasiatheria</taxon>
        <taxon>Artiodactyla</taxon>
        <taxon>Ruminantia</taxon>
        <taxon>Pecora</taxon>
        <taxon>Cervidae</taxon>
        <taxon>Odocoileinae</taxon>
        <taxon>Rangifer</taxon>
    </lineage>
</organism>
<dbReference type="EMBL" id="OX596087">
    <property type="protein sequence ID" value="CAN0433862.1"/>
    <property type="molecule type" value="Genomic_DNA"/>
</dbReference>
<evidence type="ECO:0000313" key="1">
    <source>
        <dbReference type="EMBL" id="CAN0433862.1"/>
    </source>
</evidence>
<sequence>MNFLIQIVTVSFTMAADLQAAREEKKKYLFFNVFFLVQRGMWDLSSPTRDQTYTLCIERPSLNHWTTREVSNLWHLLSCKCLFASFTQPSPCVCVCVCVCVFVHVCPNSPFYKITVMLD</sequence>
<name>A0AC59ZIJ1_RANTA</name>
<gene>
    <name evidence="1" type="ORF">MRATA1EN22A_LOCUS18811</name>
</gene>
<accession>A0AC59ZIJ1</accession>
<reference evidence="1" key="2">
    <citation type="submission" date="2025-03" db="EMBL/GenBank/DDBJ databases">
        <authorList>
            <consortium name="ELIXIR-Norway"/>
            <consortium name="Elixir Norway"/>
        </authorList>
    </citation>
    <scope>NUCLEOTIDE SEQUENCE</scope>
</reference>
<reference evidence="1" key="1">
    <citation type="submission" date="2023-05" db="EMBL/GenBank/DDBJ databases">
        <authorList>
            <consortium name="ELIXIR-Norway"/>
        </authorList>
    </citation>
    <scope>NUCLEOTIDE SEQUENCE</scope>
</reference>
<dbReference type="Proteomes" id="UP001162501">
    <property type="component" value="Chromosome 3"/>
</dbReference>
<protein>
    <submittedName>
        <fullName evidence="1">Uncharacterized protein</fullName>
    </submittedName>
</protein>